<dbReference type="CDD" id="cd06526">
    <property type="entry name" value="metazoan_ACD"/>
    <property type="match status" value="1"/>
</dbReference>
<dbReference type="InterPro" id="IPR008978">
    <property type="entry name" value="HSP20-like_chaperone"/>
</dbReference>
<dbReference type="PANTHER" id="PTHR45640">
    <property type="entry name" value="HEAT SHOCK PROTEIN HSP-12.2-RELATED"/>
    <property type="match status" value="1"/>
</dbReference>
<dbReference type="PROSITE" id="PS01031">
    <property type="entry name" value="SHSP"/>
    <property type="match status" value="1"/>
</dbReference>
<sequence>MATQQQQKTTKTTYKTEKRIKVIPTMKLDFSIVNREFDGQNDRLRDEMARTEQEMERMRRDFYGDNTQRTSSRQVSSVRQTTSSLQGSEFPGTDFGSDFPSGFGAGPMVPAGGGGLGIDFGSWFTDNPSSPLLSKADDGGKELKLRFDVSEYAPEELEVKTVDQRLLVHAKHEENEPGRQVYREFKKEFFLPKDVDPEALRSSLSTDGILTVEAPLLAIAAGPREHAVAIEHK</sequence>
<organism evidence="6 7">
    <name type="scientific">Priapulus caudatus</name>
    <name type="common">Priapulid worm</name>
    <dbReference type="NCBI Taxonomy" id="37621"/>
    <lineage>
        <taxon>Eukaryota</taxon>
        <taxon>Metazoa</taxon>
        <taxon>Ecdysozoa</taxon>
        <taxon>Scalidophora</taxon>
        <taxon>Priapulida</taxon>
        <taxon>Priapulimorpha</taxon>
        <taxon>Priapulimorphida</taxon>
        <taxon>Priapulidae</taxon>
        <taxon>Priapulus</taxon>
    </lineage>
</organism>
<evidence type="ECO:0000313" key="7">
    <source>
        <dbReference type="RefSeq" id="XP_014667009.1"/>
    </source>
</evidence>
<gene>
    <name evidence="7" type="primary">LOC106808695</name>
</gene>
<dbReference type="InterPro" id="IPR001436">
    <property type="entry name" value="Alpha-crystallin/sHSP_animal"/>
</dbReference>
<feature type="compositionally biased region" description="Low complexity" evidence="4">
    <location>
        <begin position="67"/>
        <end position="84"/>
    </location>
</feature>
<dbReference type="GeneID" id="106808695"/>
<dbReference type="Pfam" id="PF00011">
    <property type="entry name" value="HSP20"/>
    <property type="match status" value="1"/>
</dbReference>
<accession>A0ABM1E488</accession>
<feature type="coiled-coil region" evidence="3">
    <location>
        <begin position="34"/>
        <end position="61"/>
    </location>
</feature>
<dbReference type="PRINTS" id="PR00299">
    <property type="entry name" value="ACRYSTALLIN"/>
</dbReference>
<evidence type="ECO:0000256" key="4">
    <source>
        <dbReference type="SAM" id="MobiDB-lite"/>
    </source>
</evidence>
<proteinExistence type="inferred from homology"/>
<comment type="similarity">
    <text evidence="1 2">Belongs to the small heat shock protein (HSP20) family.</text>
</comment>
<dbReference type="SUPFAM" id="SSF49764">
    <property type="entry name" value="HSP20-like chaperones"/>
    <property type="match status" value="1"/>
</dbReference>
<keyword evidence="3" id="KW-0175">Coiled coil</keyword>
<reference evidence="7" key="1">
    <citation type="submission" date="2025-08" db="UniProtKB">
        <authorList>
            <consortium name="RefSeq"/>
        </authorList>
    </citation>
    <scope>IDENTIFICATION</scope>
</reference>
<protein>
    <submittedName>
        <fullName evidence="7">Heat shock protein beta-6-like</fullName>
    </submittedName>
</protein>
<evidence type="ECO:0000256" key="2">
    <source>
        <dbReference type="RuleBase" id="RU003616"/>
    </source>
</evidence>
<dbReference type="InterPro" id="IPR002068">
    <property type="entry name" value="A-crystallin/Hsp20_dom"/>
</dbReference>
<dbReference type="Proteomes" id="UP000695022">
    <property type="component" value="Unplaced"/>
</dbReference>
<name>A0ABM1E488_PRICU</name>
<dbReference type="PANTHER" id="PTHR45640:SF26">
    <property type="entry name" value="RE23625P"/>
    <property type="match status" value="1"/>
</dbReference>
<keyword evidence="6" id="KW-1185">Reference proteome</keyword>
<evidence type="ECO:0000256" key="1">
    <source>
        <dbReference type="PROSITE-ProRule" id="PRU00285"/>
    </source>
</evidence>
<feature type="region of interest" description="Disordered" evidence="4">
    <location>
        <begin position="63"/>
        <end position="93"/>
    </location>
</feature>
<dbReference type="RefSeq" id="XP_014667009.1">
    <property type="nucleotide sequence ID" value="XM_014811523.1"/>
</dbReference>
<evidence type="ECO:0000259" key="5">
    <source>
        <dbReference type="PROSITE" id="PS01031"/>
    </source>
</evidence>
<feature type="domain" description="SHSP" evidence="5">
    <location>
        <begin position="124"/>
        <end position="231"/>
    </location>
</feature>
<evidence type="ECO:0000313" key="6">
    <source>
        <dbReference type="Proteomes" id="UP000695022"/>
    </source>
</evidence>
<dbReference type="Gene3D" id="2.60.40.790">
    <property type="match status" value="1"/>
</dbReference>
<evidence type="ECO:0000256" key="3">
    <source>
        <dbReference type="SAM" id="Coils"/>
    </source>
</evidence>